<dbReference type="PANTHER" id="PTHR30535">
    <property type="entry name" value="VITAMIN B12-BINDING PROTEIN"/>
    <property type="match status" value="1"/>
</dbReference>
<dbReference type="InterPro" id="IPR002491">
    <property type="entry name" value="ABC_transptr_periplasmic_BD"/>
</dbReference>
<feature type="domain" description="Fe/B12 periplasmic-binding" evidence="1">
    <location>
        <begin position="97"/>
        <end position="372"/>
    </location>
</feature>
<name>A0A5R9KQ62_9BACT</name>
<dbReference type="InterPro" id="IPR050902">
    <property type="entry name" value="ABC_Transporter_SBP"/>
</dbReference>
<evidence type="ECO:0000313" key="2">
    <source>
        <dbReference type="EMBL" id="TLU98226.1"/>
    </source>
</evidence>
<dbReference type="GO" id="GO:0071281">
    <property type="term" value="P:cellular response to iron ion"/>
    <property type="evidence" value="ECO:0007669"/>
    <property type="project" value="TreeGrafter"/>
</dbReference>
<dbReference type="Gene3D" id="3.40.50.1980">
    <property type="entry name" value="Nitrogenase molybdenum iron protein domain"/>
    <property type="match status" value="2"/>
</dbReference>
<dbReference type="RefSeq" id="WP_138368324.1">
    <property type="nucleotide sequence ID" value="NZ_VCEJ01000008.1"/>
</dbReference>
<dbReference type="Pfam" id="PF01497">
    <property type="entry name" value="Peripla_BP_2"/>
    <property type="match status" value="1"/>
</dbReference>
<comment type="caution">
    <text evidence="2">The sequence shown here is derived from an EMBL/GenBank/DDBJ whole genome shotgun (WGS) entry which is preliminary data.</text>
</comment>
<dbReference type="AlphaFoldDB" id="A0A5R9KQ62"/>
<keyword evidence="3" id="KW-1185">Reference proteome</keyword>
<gene>
    <name evidence="2" type="ORF">FEN17_25985</name>
</gene>
<protein>
    <submittedName>
        <fullName evidence="2">ABC transporter substrate-binding protein</fullName>
    </submittedName>
</protein>
<organism evidence="2 3">
    <name type="scientific">Dyadobacter luticola</name>
    <dbReference type="NCBI Taxonomy" id="1979387"/>
    <lineage>
        <taxon>Bacteria</taxon>
        <taxon>Pseudomonadati</taxon>
        <taxon>Bacteroidota</taxon>
        <taxon>Cytophagia</taxon>
        <taxon>Cytophagales</taxon>
        <taxon>Spirosomataceae</taxon>
        <taxon>Dyadobacter</taxon>
    </lineage>
</organism>
<proteinExistence type="predicted"/>
<reference evidence="2 3" key="1">
    <citation type="submission" date="2019-05" db="EMBL/GenBank/DDBJ databases">
        <authorList>
            <person name="Qu J.-H."/>
        </authorList>
    </citation>
    <scope>NUCLEOTIDE SEQUENCE [LARGE SCALE GENOMIC DNA]</scope>
    <source>
        <strain evidence="2 3">T17</strain>
    </source>
</reference>
<dbReference type="EMBL" id="VCEJ01000008">
    <property type="protein sequence ID" value="TLU98226.1"/>
    <property type="molecule type" value="Genomic_DNA"/>
</dbReference>
<dbReference type="PROSITE" id="PS50983">
    <property type="entry name" value="FE_B12_PBP"/>
    <property type="match status" value="1"/>
</dbReference>
<dbReference type="OrthoDB" id="9812528at2"/>
<dbReference type="PANTHER" id="PTHR30535:SF34">
    <property type="entry name" value="MOLYBDATE-BINDING PROTEIN MOLA"/>
    <property type="match status" value="1"/>
</dbReference>
<dbReference type="Proteomes" id="UP000306402">
    <property type="component" value="Unassembled WGS sequence"/>
</dbReference>
<sequence length="385" mass="42965">MLTRHLLLPLLLTLTFSCNREKAAHTTEKSQASDSNYQDKVEIKHAQGFSIQYFKDYKIASIVSSGTDTLKYILLEKGAPRPAGYENAQIINIPLKSAVAMSSMHIGLFEMLGAENVLTGLGNLQYVYSPKVIARIKVGKISEVGRDQGLNEEKLVEMNPGVVMTVGSPGSKTDHYQTLKQANIPVLVNSEWIEKTPLARAEWVKLVAALLNQEKLVNEKFGEIEREYDRLAKLAAASAKKPTVLSGLNTKDAWFLPSGDSYMAKFFADAGADYHWKNNKAAGSLPMNFEAVYPFALEADSWVNVGFDKNDTRQSILAQDSRYSDFKAFKSGNIFSYNNKVNEQGSNDFFESGTVNPHIVLADLIKIFHPEILPEHQLVYYKKLQ</sequence>
<accession>A0A5R9KQ62</accession>
<dbReference type="SUPFAM" id="SSF53807">
    <property type="entry name" value="Helical backbone' metal receptor"/>
    <property type="match status" value="1"/>
</dbReference>
<dbReference type="PROSITE" id="PS51257">
    <property type="entry name" value="PROKAR_LIPOPROTEIN"/>
    <property type="match status" value="1"/>
</dbReference>
<evidence type="ECO:0000313" key="3">
    <source>
        <dbReference type="Proteomes" id="UP000306402"/>
    </source>
</evidence>
<evidence type="ECO:0000259" key="1">
    <source>
        <dbReference type="PROSITE" id="PS50983"/>
    </source>
</evidence>